<feature type="transmembrane region" description="Helical" evidence="8">
    <location>
        <begin position="59"/>
        <end position="80"/>
    </location>
</feature>
<dbReference type="GO" id="GO:0005524">
    <property type="term" value="F:ATP binding"/>
    <property type="evidence" value="ECO:0007669"/>
    <property type="project" value="UniProtKB-KW"/>
</dbReference>
<dbReference type="Pfam" id="PF00664">
    <property type="entry name" value="ABC_membrane"/>
    <property type="match status" value="1"/>
</dbReference>
<sequence>MDFPIKKFFSYYKPYARLYLTVLACAIIVSGVTLVFPLLVRYITKDVLEGDLSVALPKVYWIGAMMLILVAIQNIGTYFVDYKGHEVGARMESDMRRELFAHIQKLSFSFYDKEKTGQLMTRITNDLLMLSELYHHGPEDYIKYLIRFIGSFVILFLINAPLTLVTFCFLPLLGALSLYFNKIENRALRRNKERIGDVNAQVEDSLSGIRVVKSFANEEYEIEKFSRENNRFLESRIEFYKVEANFYNTVQTIIQLITITVVIIGSASIVHNTLDLADLITFLLYISYMIEPIQKLTHMSTQFQEGITGFQRFMEIMNLKPSIENEPNAVTLPMEEVRGEIEFKNVSFRYEDHSSHVLENMSLHIRPGEYVALVGPSGAGKTTFCSLIPRFYEVTNGEILLDGENICRIDLQSLRRCIGIVQQDVYLFAGTILENIRYGNPGASDEEIIKAAKHANAHDFIMSLPNGYHTSIGQRGVKLSGGQKQRVSIARVFLKNPPILILDEATSALDNESESIIKESLEELAKGRTTIVIAHRLSTIRNVQRIIVLTEDGIMEQGTHDSLLKRNGVYSHLYSRQFETIT</sequence>
<comment type="similarity">
    <text evidence="2">Belongs to the ABC transporter superfamily.</text>
</comment>
<dbReference type="PROSITE" id="PS50893">
    <property type="entry name" value="ABC_TRANSPORTER_2"/>
    <property type="match status" value="1"/>
</dbReference>
<evidence type="ECO:0000313" key="11">
    <source>
        <dbReference type="EMBL" id="RDU36942.1"/>
    </source>
</evidence>
<dbReference type="SUPFAM" id="SSF52540">
    <property type="entry name" value="P-loop containing nucleoside triphosphate hydrolases"/>
    <property type="match status" value="1"/>
</dbReference>
<dbReference type="Pfam" id="PF00005">
    <property type="entry name" value="ABC_tran"/>
    <property type="match status" value="1"/>
</dbReference>
<dbReference type="EMBL" id="QNQT01000003">
    <property type="protein sequence ID" value="RDU36942.1"/>
    <property type="molecule type" value="Genomic_DNA"/>
</dbReference>
<feature type="domain" description="ABC transporter" evidence="9">
    <location>
        <begin position="341"/>
        <end position="576"/>
    </location>
</feature>
<dbReference type="Gene3D" id="3.40.50.300">
    <property type="entry name" value="P-loop containing nucleotide triphosphate hydrolases"/>
    <property type="match status" value="1"/>
</dbReference>
<keyword evidence="4" id="KW-0547">Nucleotide-binding</keyword>
<dbReference type="CDD" id="cd03251">
    <property type="entry name" value="ABCC_MsbA"/>
    <property type="match status" value="1"/>
</dbReference>
<keyword evidence="7 8" id="KW-0472">Membrane</keyword>
<comment type="subcellular location">
    <subcellularLocation>
        <location evidence="1">Cell membrane</location>
        <topology evidence="1">Multi-pass membrane protein</topology>
    </subcellularLocation>
</comment>
<dbReference type="InterPro" id="IPR039421">
    <property type="entry name" value="Type_1_exporter"/>
</dbReference>
<dbReference type="PANTHER" id="PTHR43394">
    <property type="entry name" value="ATP-DEPENDENT PERMEASE MDL1, MITOCHONDRIAL"/>
    <property type="match status" value="1"/>
</dbReference>
<dbReference type="GO" id="GO:0016887">
    <property type="term" value="F:ATP hydrolysis activity"/>
    <property type="evidence" value="ECO:0007669"/>
    <property type="project" value="InterPro"/>
</dbReference>
<gene>
    <name evidence="11" type="ORF">DRW41_09585</name>
</gene>
<keyword evidence="6 8" id="KW-1133">Transmembrane helix</keyword>
<dbReference type="InterPro" id="IPR017871">
    <property type="entry name" value="ABC_transporter-like_CS"/>
</dbReference>
<reference evidence="11 12" key="1">
    <citation type="submission" date="2018-07" db="EMBL/GenBank/DDBJ databases">
        <title>Bacillus sp. YLB-04 draft genome sequence.</title>
        <authorList>
            <person name="Yu L."/>
            <person name="Tang X."/>
        </authorList>
    </citation>
    <scope>NUCLEOTIDE SEQUENCE [LARGE SCALE GENOMIC DNA]</scope>
    <source>
        <strain evidence="11 12">YLB-04</strain>
    </source>
</reference>
<dbReference type="OrthoDB" id="9770415at2"/>
<proteinExistence type="inferred from homology"/>
<dbReference type="GO" id="GO:0005886">
    <property type="term" value="C:plasma membrane"/>
    <property type="evidence" value="ECO:0007669"/>
    <property type="project" value="UniProtKB-SubCell"/>
</dbReference>
<dbReference type="AlphaFoldDB" id="A0A3D8GRM5"/>
<dbReference type="InterPro" id="IPR003439">
    <property type="entry name" value="ABC_transporter-like_ATP-bd"/>
</dbReference>
<evidence type="ECO:0000256" key="6">
    <source>
        <dbReference type="ARBA" id="ARBA00022989"/>
    </source>
</evidence>
<dbReference type="PANTHER" id="PTHR43394:SF1">
    <property type="entry name" value="ATP-BINDING CASSETTE SUB-FAMILY B MEMBER 10, MITOCHONDRIAL"/>
    <property type="match status" value="1"/>
</dbReference>
<evidence type="ECO:0000259" key="10">
    <source>
        <dbReference type="PROSITE" id="PS50929"/>
    </source>
</evidence>
<protein>
    <submittedName>
        <fullName evidence="11">ABC transporter ATP-binding protein</fullName>
    </submittedName>
</protein>
<feature type="transmembrane region" description="Helical" evidence="8">
    <location>
        <begin position="20"/>
        <end position="39"/>
    </location>
</feature>
<keyword evidence="5 11" id="KW-0067">ATP-binding</keyword>
<evidence type="ECO:0000256" key="8">
    <source>
        <dbReference type="SAM" id="Phobius"/>
    </source>
</evidence>
<evidence type="ECO:0000256" key="4">
    <source>
        <dbReference type="ARBA" id="ARBA00022741"/>
    </source>
</evidence>
<dbReference type="FunFam" id="3.40.50.300:FF:000218">
    <property type="entry name" value="Multidrug ABC transporter ATP-binding protein"/>
    <property type="match status" value="1"/>
</dbReference>
<evidence type="ECO:0000259" key="9">
    <source>
        <dbReference type="PROSITE" id="PS50893"/>
    </source>
</evidence>
<dbReference type="RefSeq" id="WP_115451770.1">
    <property type="nucleotide sequence ID" value="NZ_QNQT01000003.1"/>
</dbReference>
<evidence type="ECO:0000313" key="12">
    <source>
        <dbReference type="Proteomes" id="UP000257144"/>
    </source>
</evidence>
<dbReference type="PROSITE" id="PS00211">
    <property type="entry name" value="ABC_TRANSPORTER_1"/>
    <property type="match status" value="1"/>
</dbReference>
<dbReference type="InterPro" id="IPR036640">
    <property type="entry name" value="ABC1_TM_sf"/>
</dbReference>
<dbReference type="InterPro" id="IPR011527">
    <property type="entry name" value="ABC1_TM_dom"/>
</dbReference>
<dbReference type="Proteomes" id="UP000257144">
    <property type="component" value="Unassembled WGS sequence"/>
</dbReference>
<keyword evidence="12" id="KW-1185">Reference proteome</keyword>
<dbReference type="SMART" id="SM00382">
    <property type="entry name" value="AAA"/>
    <property type="match status" value="1"/>
</dbReference>
<dbReference type="SUPFAM" id="SSF90123">
    <property type="entry name" value="ABC transporter transmembrane region"/>
    <property type="match status" value="1"/>
</dbReference>
<dbReference type="GO" id="GO:0015421">
    <property type="term" value="F:ABC-type oligopeptide transporter activity"/>
    <property type="evidence" value="ECO:0007669"/>
    <property type="project" value="TreeGrafter"/>
</dbReference>
<name>A0A3D8GRM5_9BACI</name>
<dbReference type="InterPro" id="IPR027417">
    <property type="entry name" value="P-loop_NTPase"/>
</dbReference>
<comment type="caution">
    <text evidence="11">The sequence shown here is derived from an EMBL/GenBank/DDBJ whole genome shotgun (WGS) entry which is preliminary data.</text>
</comment>
<keyword evidence="3 8" id="KW-0812">Transmembrane</keyword>
<feature type="domain" description="ABC transmembrane type-1" evidence="10">
    <location>
        <begin position="20"/>
        <end position="305"/>
    </location>
</feature>
<dbReference type="PROSITE" id="PS50929">
    <property type="entry name" value="ABC_TM1F"/>
    <property type="match status" value="1"/>
</dbReference>
<evidence type="ECO:0000256" key="7">
    <source>
        <dbReference type="ARBA" id="ARBA00023136"/>
    </source>
</evidence>
<organism evidence="11 12">
    <name type="scientific">Neobacillus piezotolerans</name>
    <dbReference type="NCBI Taxonomy" id="2259171"/>
    <lineage>
        <taxon>Bacteria</taxon>
        <taxon>Bacillati</taxon>
        <taxon>Bacillota</taxon>
        <taxon>Bacilli</taxon>
        <taxon>Bacillales</taxon>
        <taxon>Bacillaceae</taxon>
        <taxon>Neobacillus</taxon>
    </lineage>
</organism>
<evidence type="ECO:0000256" key="1">
    <source>
        <dbReference type="ARBA" id="ARBA00004651"/>
    </source>
</evidence>
<dbReference type="CDD" id="cd18549">
    <property type="entry name" value="ABC_6TM_YwjA_like"/>
    <property type="match status" value="1"/>
</dbReference>
<dbReference type="Gene3D" id="1.20.1560.10">
    <property type="entry name" value="ABC transporter type 1, transmembrane domain"/>
    <property type="match status" value="2"/>
</dbReference>
<evidence type="ECO:0000256" key="2">
    <source>
        <dbReference type="ARBA" id="ARBA00005417"/>
    </source>
</evidence>
<evidence type="ECO:0000256" key="3">
    <source>
        <dbReference type="ARBA" id="ARBA00022692"/>
    </source>
</evidence>
<dbReference type="InterPro" id="IPR003593">
    <property type="entry name" value="AAA+_ATPase"/>
</dbReference>
<accession>A0A3D8GRM5</accession>
<evidence type="ECO:0000256" key="5">
    <source>
        <dbReference type="ARBA" id="ARBA00022840"/>
    </source>
</evidence>